<keyword evidence="10 19" id="KW-0274">FAD</keyword>
<dbReference type="GO" id="GO:0005829">
    <property type="term" value="C:cytosol"/>
    <property type="evidence" value="ECO:0007669"/>
    <property type="project" value="TreeGrafter"/>
</dbReference>
<evidence type="ECO:0000256" key="19">
    <source>
        <dbReference type="HAMAP-Rule" id="MF_00037"/>
    </source>
</evidence>
<dbReference type="UniPathway" id="UPA00219"/>
<evidence type="ECO:0000256" key="9">
    <source>
        <dbReference type="ARBA" id="ARBA00022630"/>
    </source>
</evidence>
<dbReference type="GO" id="GO:0008360">
    <property type="term" value="P:regulation of cell shape"/>
    <property type="evidence" value="ECO:0007669"/>
    <property type="project" value="UniProtKB-KW"/>
</dbReference>
<keyword evidence="11 19" id="KW-0521">NADP</keyword>
<dbReference type="Gene3D" id="3.30.43.10">
    <property type="entry name" value="Uridine Diphospho-n-acetylenolpyruvylglucosamine Reductase, domain 2"/>
    <property type="match status" value="1"/>
</dbReference>
<comment type="subcellular location">
    <subcellularLocation>
        <location evidence="3 19">Cytoplasm</location>
    </subcellularLocation>
</comment>
<dbReference type="GO" id="GO:0051301">
    <property type="term" value="P:cell division"/>
    <property type="evidence" value="ECO:0007669"/>
    <property type="project" value="UniProtKB-KW"/>
</dbReference>
<protein>
    <recommendedName>
        <fullName evidence="6 19">UDP-N-acetylenolpyruvoylglucosamine reductase</fullName>
        <ecNumber evidence="5 19">1.3.1.98</ecNumber>
    </recommendedName>
    <alternativeName>
        <fullName evidence="17 19">UDP-N-acetylmuramate dehydrogenase</fullName>
    </alternativeName>
</protein>
<comment type="cofactor">
    <cofactor evidence="1 19">
        <name>FAD</name>
        <dbReference type="ChEBI" id="CHEBI:57692"/>
    </cofactor>
</comment>
<dbReference type="NCBIfam" id="TIGR00179">
    <property type="entry name" value="murB"/>
    <property type="match status" value="1"/>
</dbReference>
<proteinExistence type="inferred from homology"/>
<keyword evidence="22" id="KW-1185">Reference proteome</keyword>
<dbReference type="InterPro" id="IPR036318">
    <property type="entry name" value="FAD-bd_PCMH-like_sf"/>
</dbReference>
<evidence type="ECO:0000256" key="14">
    <source>
        <dbReference type="ARBA" id="ARBA00023002"/>
    </source>
</evidence>
<dbReference type="Gene3D" id="3.30.465.10">
    <property type="match status" value="1"/>
</dbReference>
<dbReference type="HAMAP" id="MF_00037">
    <property type="entry name" value="MurB"/>
    <property type="match status" value="1"/>
</dbReference>
<evidence type="ECO:0000256" key="7">
    <source>
        <dbReference type="ARBA" id="ARBA00022490"/>
    </source>
</evidence>
<dbReference type="EMBL" id="BEXT01000001">
    <property type="protein sequence ID" value="GBC61987.1"/>
    <property type="molecule type" value="Genomic_DNA"/>
</dbReference>
<dbReference type="NCBIfam" id="NF010480">
    <property type="entry name" value="PRK13905.1"/>
    <property type="match status" value="1"/>
</dbReference>
<dbReference type="InterPro" id="IPR006094">
    <property type="entry name" value="Oxid_FAD_bind_N"/>
</dbReference>
<dbReference type="InterPro" id="IPR036635">
    <property type="entry name" value="MurB_C_sf"/>
</dbReference>
<dbReference type="AlphaFoldDB" id="A0A401FYE6"/>
<dbReference type="Pfam" id="PF01565">
    <property type="entry name" value="FAD_binding_4"/>
    <property type="match status" value="1"/>
</dbReference>
<dbReference type="PANTHER" id="PTHR21071">
    <property type="entry name" value="UDP-N-ACETYLENOLPYRUVOYLGLUCOSAMINE REDUCTASE"/>
    <property type="match status" value="1"/>
</dbReference>
<sequence length="323" mass="34012">MGIFDSEARAWLKAVLGDNVRFDEPMSKHTSLKVGGAADAYVRPDTPETLTAVVGWAHQNGIPLTVIGDGTNLLVRDGGIRGIVIVLTRCLRDLRMSGDAGKTVRVTAGAGVRLAALCRFAVANGLEGMKFGLGIPGTVGGGMMMNAGTAWGEMGDVLDSLTLLAPDGHIRILPADALVTGYRTLSWEGRRPDCDGSPPIILSGCFRLRKSDKSPAELTGEAREILSIRHERQPVSSPSAGCFFRNPPAGSGAGALIDRAGMKGATEGGAQVSTHHANFIINRDHARGADILALAARVRDAVFRRFGVVLEKEVRVIGATARG</sequence>
<evidence type="ECO:0000256" key="5">
    <source>
        <dbReference type="ARBA" id="ARBA00012518"/>
    </source>
</evidence>
<keyword evidence="13 19" id="KW-0573">Peptidoglycan synthesis</keyword>
<reference evidence="22" key="1">
    <citation type="submission" date="2017-11" db="EMBL/GenBank/DDBJ databases">
        <authorList>
            <person name="Watanabe M."/>
            <person name="Kojima H."/>
        </authorList>
    </citation>
    <scope>NUCLEOTIDE SEQUENCE [LARGE SCALE GENOMIC DNA]</scope>
    <source>
        <strain evidence="22">Tokyo 01</strain>
    </source>
</reference>
<dbReference type="PROSITE" id="PS51387">
    <property type="entry name" value="FAD_PCMH"/>
    <property type="match status" value="1"/>
</dbReference>
<dbReference type="OrthoDB" id="9804753at2"/>
<evidence type="ECO:0000256" key="6">
    <source>
        <dbReference type="ARBA" id="ARBA00015188"/>
    </source>
</evidence>
<feature type="active site" evidence="19">
    <location>
        <position position="183"/>
    </location>
</feature>
<dbReference type="InterPro" id="IPR011601">
    <property type="entry name" value="MurB_C"/>
</dbReference>
<keyword evidence="8 19" id="KW-0132">Cell division</keyword>
<evidence type="ECO:0000256" key="11">
    <source>
        <dbReference type="ARBA" id="ARBA00022857"/>
    </source>
</evidence>
<dbReference type="Proteomes" id="UP000288096">
    <property type="component" value="Unassembled WGS sequence"/>
</dbReference>
<comment type="catalytic activity">
    <reaction evidence="18 19">
        <text>UDP-N-acetyl-alpha-D-muramate + NADP(+) = UDP-N-acetyl-3-O-(1-carboxyvinyl)-alpha-D-glucosamine + NADPH + H(+)</text>
        <dbReference type="Rhea" id="RHEA:12248"/>
        <dbReference type="ChEBI" id="CHEBI:15378"/>
        <dbReference type="ChEBI" id="CHEBI:57783"/>
        <dbReference type="ChEBI" id="CHEBI:58349"/>
        <dbReference type="ChEBI" id="CHEBI:68483"/>
        <dbReference type="ChEBI" id="CHEBI:70757"/>
        <dbReference type="EC" id="1.3.1.98"/>
    </reaction>
</comment>
<comment type="pathway">
    <text evidence="4 19">Cell wall biogenesis; peptidoglycan biosynthesis.</text>
</comment>
<dbReference type="SUPFAM" id="SSF56194">
    <property type="entry name" value="Uridine diphospho-N-Acetylenolpyruvylglucosamine reductase, MurB, C-terminal domain"/>
    <property type="match status" value="1"/>
</dbReference>
<dbReference type="Gene3D" id="3.90.78.10">
    <property type="entry name" value="UDP-N-acetylenolpyruvoylglucosamine reductase, C-terminal domain"/>
    <property type="match status" value="1"/>
</dbReference>
<dbReference type="GO" id="GO:0071949">
    <property type="term" value="F:FAD binding"/>
    <property type="evidence" value="ECO:0007669"/>
    <property type="project" value="InterPro"/>
</dbReference>
<dbReference type="InterPro" id="IPR016167">
    <property type="entry name" value="FAD-bd_PCMH_sub1"/>
</dbReference>
<feature type="active site" evidence="19">
    <location>
        <position position="313"/>
    </location>
</feature>
<keyword evidence="14 19" id="KW-0560">Oxidoreductase</keyword>
<comment type="function">
    <text evidence="2 19">Cell wall formation.</text>
</comment>
<feature type="domain" description="FAD-binding PCMH-type" evidence="20">
    <location>
        <begin position="34"/>
        <end position="211"/>
    </location>
</feature>
<gene>
    <name evidence="19" type="primary">murB</name>
    <name evidence="21" type="ORF">DENIS_2950</name>
</gene>
<evidence type="ECO:0000256" key="12">
    <source>
        <dbReference type="ARBA" id="ARBA00022960"/>
    </source>
</evidence>
<keyword evidence="12 19" id="KW-0133">Cell shape</keyword>
<evidence type="ECO:0000259" key="20">
    <source>
        <dbReference type="PROSITE" id="PS51387"/>
    </source>
</evidence>
<dbReference type="InterPro" id="IPR016166">
    <property type="entry name" value="FAD-bd_PCMH"/>
</dbReference>
<keyword evidence="15 19" id="KW-0131">Cell cycle</keyword>
<evidence type="ECO:0000256" key="18">
    <source>
        <dbReference type="ARBA" id="ARBA00048914"/>
    </source>
</evidence>
<organism evidence="21 22">
    <name type="scientific">Desulfonema ishimotonii</name>
    <dbReference type="NCBI Taxonomy" id="45657"/>
    <lineage>
        <taxon>Bacteria</taxon>
        <taxon>Pseudomonadati</taxon>
        <taxon>Thermodesulfobacteriota</taxon>
        <taxon>Desulfobacteria</taxon>
        <taxon>Desulfobacterales</taxon>
        <taxon>Desulfococcaceae</taxon>
        <taxon>Desulfonema</taxon>
    </lineage>
</organism>
<accession>A0A401FYE6</accession>
<dbReference type="PANTHER" id="PTHR21071:SF4">
    <property type="entry name" value="UDP-N-ACETYLENOLPYRUVOYLGLUCOSAMINE REDUCTASE"/>
    <property type="match status" value="1"/>
</dbReference>
<evidence type="ECO:0000256" key="4">
    <source>
        <dbReference type="ARBA" id="ARBA00004752"/>
    </source>
</evidence>
<comment type="similarity">
    <text evidence="19">Belongs to the MurB family.</text>
</comment>
<dbReference type="SUPFAM" id="SSF56176">
    <property type="entry name" value="FAD-binding/transporter-associated domain-like"/>
    <property type="match status" value="1"/>
</dbReference>
<evidence type="ECO:0000313" key="22">
    <source>
        <dbReference type="Proteomes" id="UP000288096"/>
    </source>
</evidence>
<reference evidence="22" key="2">
    <citation type="submission" date="2019-01" db="EMBL/GenBank/DDBJ databases">
        <title>Genome sequence of Desulfonema ishimotonii strain Tokyo 01.</title>
        <authorList>
            <person name="Fukui M."/>
        </authorList>
    </citation>
    <scope>NUCLEOTIDE SEQUENCE [LARGE SCALE GENOMIC DNA]</scope>
    <source>
        <strain evidence="22">Tokyo 01</strain>
    </source>
</reference>
<keyword evidence="7 19" id="KW-0963">Cytoplasm</keyword>
<dbReference type="RefSeq" id="WP_124329208.1">
    <property type="nucleotide sequence ID" value="NZ_BEXT01000001.1"/>
</dbReference>
<evidence type="ECO:0000256" key="13">
    <source>
        <dbReference type="ARBA" id="ARBA00022984"/>
    </source>
</evidence>
<evidence type="ECO:0000256" key="16">
    <source>
        <dbReference type="ARBA" id="ARBA00023316"/>
    </source>
</evidence>
<evidence type="ECO:0000256" key="15">
    <source>
        <dbReference type="ARBA" id="ARBA00023306"/>
    </source>
</evidence>
<evidence type="ECO:0000256" key="1">
    <source>
        <dbReference type="ARBA" id="ARBA00001974"/>
    </source>
</evidence>
<dbReference type="InterPro" id="IPR003170">
    <property type="entry name" value="MurB"/>
</dbReference>
<dbReference type="GO" id="GO:0008762">
    <property type="term" value="F:UDP-N-acetylmuramate dehydrogenase activity"/>
    <property type="evidence" value="ECO:0007669"/>
    <property type="project" value="UniProtKB-UniRule"/>
</dbReference>
<dbReference type="GO" id="GO:0009252">
    <property type="term" value="P:peptidoglycan biosynthetic process"/>
    <property type="evidence" value="ECO:0007669"/>
    <property type="project" value="UniProtKB-UniRule"/>
</dbReference>
<keyword evidence="16 19" id="KW-0961">Cell wall biogenesis/degradation</keyword>
<name>A0A401FYE6_9BACT</name>
<feature type="active site" description="Proton donor" evidence="19">
    <location>
        <position position="242"/>
    </location>
</feature>
<dbReference type="Pfam" id="PF02873">
    <property type="entry name" value="MurB_C"/>
    <property type="match status" value="1"/>
</dbReference>
<keyword evidence="9 19" id="KW-0285">Flavoprotein</keyword>
<comment type="caution">
    <text evidence="21">The sequence shown here is derived from an EMBL/GenBank/DDBJ whole genome shotgun (WGS) entry which is preliminary data.</text>
</comment>
<evidence type="ECO:0000313" key="21">
    <source>
        <dbReference type="EMBL" id="GBC61987.1"/>
    </source>
</evidence>
<evidence type="ECO:0000256" key="3">
    <source>
        <dbReference type="ARBA" id="ARBA00004496"/>
    </source>
</evidence>
<dbReference type="GO" id="GO:0071555">
    <property type="term" value="P:cell wall organization"/>
    <property type="evidence" value="ECO:0007669"/>
    <property type="project" value="UniProtKB-KW"/>
</dbReference>
<evidence type="ECO:0000256" key="17">
    <source>
        <dbReference type="ARBA" id="ARBA00031026"/>
    </source>
</evidence>
<evidence type="ECO:0000256" key="8">
    <source>
        <dbReference type="ARBA" id="ARBA00022618"/>
    </source>
</evidence>
<evidence type="ECO:0000256" key="2">
    <source>
        <dbReference type="ARBA" id="ARBA00003921"/>
    </source>
</evidence>
<evidence type="ECO:0000256" key="10">
    <source>
        <dbReference type="ARBA" id="ARBA00022827"/>
    </source>
</evidence>
<dbReference type="InterPro" id="IPR016169">
    <property type="entry name" value="FAD-bd_PCMH_sub2"/>
</dbReference>
<dbReference type="EC" id="1.3.1.98" evidence="5 19"/>